<keyword evidence="2" id="KW-0012">Acyltransferase</keyword>
<dbReference type="AlphaFoldDB" id="A0A646KF51"/>
<dbReference type="Pfam" id="PF00583">
    <property type="entry name" value="Acetyltransf_1"/>
    <property type="match status" value="2"/>
</dbReference>
<sequence length="281" mass="30117">MTTTLRPDGPLQREADGARSRTYLVCDNSRPVGTIEIATLPSLGPGTAAGTIRSLRIDEADRRRGRGTVAALAAEEVLRGWGCAQVQASVPPAAAGAARLATALGYTERSRSMAKTLGDRPPALPDGARARPMTGAEYAVWWETGLLGYARSWAERGLTEAQARAKAEADRTAGLPEGLATRGVRLLVLEYAGERVGHLYLGRREVLPGEPGAYVYEVETVEGRRGEGHGRTLMLLAERCALEDGTRLLGLHVFAGNAPALGLYTSLGYRTEAVHWFKQLL</sequence>
<keyword evidence="5" id="KW-1185">Reference proteome</keyword>
<dbReference type="InterPro" id="IPR000182">
    <property type="entry name" value="GNAT_dom"/>
</dbReference>
<dbReference type="GO" id="GO:0016747">
    <property type="term" value="F:acyltransferase activity, transferring groups other than amino-acyl groups"/>
    <property type="evidence" value="ECO:0007669"/>
    <property type="project" value="InterPro"/>
</dbReference>
<dbReference type="OrthoDB" id="3381976at2"/>
<dbReference type="PROSITE" id="PS51186">
    <property type="entry name" value="GNAT"/>
    <property type="match status" value="2"/>
</dbReference>
<evidence type="ECO:0000256" key="2">
    <source>
        <dbReference type="ARBA" id="ARBA00023315"/>
    </source>
</evidence>
<feature type="domain" description="N-acetyltransferase" evidence="3">
    <location>
        <begin position="1"/>
        <end position="131"/>
    </location>
</feature>
<accession>A0A646KF51</accession>
<dbReference type="Proteomes" id="UP000419138">
    <property type="component" value="Unassembled WGS sequence"/>
</dbReference>
<dbReference type="EMBL" id="VCLA01000085">
    <property type="protein sequence ID" value="MQT00607.1"/>
    <property type="molecule type" value="Genomic_DNA"/>
</dbReference>
<gene>
    <name evidence="4" type="ORF">FF041_10340</name>
</gene>
<keyword evidence="1 4" id="KW-0808">Transferase</keyword>
<dbReference type="RefSeq" id="WP_153522260.1">
    <property type="nucleotide sequence ID" value="NZ_JBEPDZ010000012.1"/>
</dbReference>
<name>A0A646KF51_STRJU</name>
<reference evidence="4 5" key="1">
    <citation type="submission" date="2019-05" db="EMBL/GenBank/DDBJ databases">
        <title>Comparative genomics and metabolomics analyses of clavulanic acid producing Streptomyces species provides insight into specialized metabolism and evolution of beta-lactam biosynthetic gene clusters.</title>
        <authorList>
            <person name="Moore M.A."/>
            <person name="Cruz-Morales P."/>
            <person name="Barona Gomez F."/>
            <person name="Kapil T."/>
        </authorList>
    </citation>
    <scope>NUCLEOTIDE SEQUENCE [LARGE SCALE GENOMIC DNA]</scope>
    <source>
        <strain evidence="4 5">NRRL 5741</strain>
    </source>
</reference>
<dbReference type="Gene3D" id="3.40.630.30">
    <property type="match status" value="2"/>
</dbReference>
<dbReference type="PANTHER" id="PTHR43877:SF1">
    <property type="entry name" value="ACETYLTRANSFERASE"/>
    <property type="match status" value="1"/>
</dbReference>
<dbReference type="CDD" id="cd04301">
    <property type="entry name" value="NAT_SF"/>
    <property type="match status" value="1"/>
</dbReference>
<dbReference type="PANTHER" id="PTHR43877">
    <property type="entry name" value="AMINOALKYLPHOSPHONATE N-ACETYLTRANSFERASE-RELATED-RELATED"/>
    <property type="match status" value="1"/>
</dbReference>
<proteinExistence type="predicted"/>
<evidence type="ECO:0000256" key="1">
    <source>
        <dbReference type="ARBA" id="ARBA00022679"/>
    </source>
</evidence>
<organism evidence="4 5">
    <name type="scientific">Streptomyces jumonjinensis</name>
    <dbReference type="NCBI Taxonomy" id="1945"/>
    <lineage>
        <taxon>Bacteria</taxon>
        <taxon>Bacillati</taxon>
        <taxon>Actinomycetota</taxon>
        <taxon>Actinomycetes</taxon>
        <taxon>Kitasatosporales</taxon>
        <taxon>Streptomycetaceae</taxon>
        <taxon>Streptomyces</taxon>
    </lineage>
</organism>
<evidence type="ECO:0000313" key="5">
    <source>
        <dbReference type="Proteomes" id="UP000419138"/>
    </source>
</evidence>
<comment type="caution">
    <text evidence="4">The sequence shown here is derived from an EMBL/GenBank/DDBJ whole genome shotgun (WGS) entry which is preliminary data.</text>
</comment>
<protein>
    <submittedName>
        <fullName evidence="4">GNAT family N-acetyltransferase</fullName>
    </submittedName>
</protein>
<dbReference type="SUPFAM" id="SSF55729">
    <property type="entry name" value="Acyl-CoA N-acyltransferases (Nat)"/>
    <property type="match status" value="2"/>
</dbReference>
<dbReference type="InterPro" id="IPR050832">
    <property type="entry name" value="Bact_Acetyltransf"/>
</dbReference>
<evidence type="ECO:0000259" key="3">
    <source>
        <dbReference type="PROSITE" id="PS51186"/>
    </source>
</evidence>
<dbReference type="InterPro" id="IPR016181">
    <property type="entry name" value="Acyl_CoA_acyltransferase"/>
</dbReference>
<feature type="domain" description="N-acetyltransferase" evidence="3">
    <location>
        <begin position="128"/>
        <end position="281"/>
    </location>
</feature>
<evidence type="ECO:0000313" key="4">
    <source>
        <dbReference type="EMBL" id="MQT00607.1"/>
    </source>
</evidence>